<evidence type="ECO:0000256" key="4">
    <source>
        <dbReference type="PROSITE-ProRule" id="PRU00335"/>
    </source>
</evidence>
<dbReference type="PANTHER" id="PTHR30055">
    <property type="entry name" value="HTH-TYPE TRANSCRIPTIONAL REGULATOR RUTR"/>
    <property type="match status" value="1"/>
</dbReference>
<dbReference type="InterPro" id="IPR025996">
    <property type="entry name" value="MT1864/Rv1816-like_C"/>
</dbReference>
<keyword evidence="3" id="KW-0804">Transcription</keyword>
<dbReference type="RefSeq" id="WP_111326827.1">
    <property type="nucleotide sequence ID" value="NZ_QKUF01000061.1"/>
</dbReference>
<name>A0A326TRK9_THEHA</name>
<organism evidence="6 7">
    <name type="scientific">Thermosporothrix hazakensis</name>
    <dbReference type="NCBI Taxonomy" id="644383"/>
    <lineage>
        <taxon>Bacteria</taxon>
        <taxon>Bacillati</taxon>
        <taxon>Chloroflexota</taxon>
        <taxon>Ktedonobacteria</taxon>
        <taxon>Ktedonobacterales</taxon>
        <taxon>Thermosporotrichaceae</taxon>
        <taxon>Thermosporothrix</taxon>
    </lineage>
</organism>
<keyword evidence="1" id="KW-0805">Transcription regulation</keyword>
<evidence type="ECO:0000256" key="1">
    <source>
        <dbReference type="ARBA" id="ARBA00023015"/>
    </source>
</evidence>
<dbReference type="Pfam" id="PF00440">
    <property type="entry name" value="TetR_N"/>
    <property type="match status" value="1"/>
</dbReference>
<dbReference type="EMBL" id="QKUF01000061">
    <property type="protein sequence ID" value="PZW18087.1"/>
    <property type="molecule type" value="Genomic_DNA"/>
</dbReference>
<dbReference type="SUPFAM" id="SSF46689">
    <property type="entry name" value="Homeodomain-like"/>
    <property type="match status" value="1"/>
</dbReference>
<dbReference type="PROSITE" id="PS50977">
    <property type="entry name" value="HTH_TETR_2"/>
    <property type="match status" value="1"/>
</dbReference>
<dbReference type="InterPro" id="IPR036271">
    <property type="entry name" value="Tet_transcr_reg_TetR-rel_C_sf"/>
</dbReference>
<sequence>MIGMKSQHEPQKPKSYHHGDLRNALIQAGLDLLAEGGARELDLRKVARRAGVSHAAPYRHFVDKQALIAAITEEGFRLLAEQIQATLRAVPDSPFEQLLGIARVYVHFAQTHPWLMREMFSGLTLERERFVSLQMASKAVYRLYVDVIRRGQEKGTLVDGDPAALAAVLWSMLHGLAMLIIENQMRPYADGPEGIERKTRYAIEILYGGFARK</sequence>
<accession>A0A326TRK9</accession>
<gene>
    <name evidence="6" type="ORF">EI42_06358</name>
</gene>
<dbReference type="InterPro" id="IPR009057">
    <property type="entry name" value="Homeodomain-like_sf"/>
</dbReference>
<dbReference type="GO" id="GO:0000976">
    <property type="term" value="F:transcription cis-regulatory region binding"/>
    <property type="evidence" value="ECO:0007669"/>
    <property type="project" value="TreeGrafter"/>
</dbReference>
<reference evidence="6 7" key="1">
    <citation type="submission" date="2018-06" db="EMBL/GenBank/DDBJ databases">
        <title>Genomic Encyclopedia of Archaeal and Bacterial Type Strains, Phase II (KMG-II): from individual species to whole genera.</title>
        <authorList>
            <person name="Goeker M."/>
        </authorList>
    </citation>
    <scope>NUCLEOTIDE SEQUENCE [LARGE SCALE GENOMIC DNA]</scope>
    <source>
        <strain evidence="6 7">ATCC BAA-1881</strain>
    </source>
</reference>
<comment type="caution">
    <text evidence="6">The sequence shown here is derived from an EMBL/GenBank/DDBJ whole genome shotgun (WGS) entry which is preliminary data.</text>
</comment>
<dbReference type="GO" id="GO:0003700">
    <property type="term" value="F:DNA-binding transcription factor activity"/>
    <property type="evidence" value="ECO:0007669"/>
    <property type="project" value="TreeGrafter"/>
</dbReference>
<protein>
    <submittedName>
        <fullName evidence="6">TetR family transcriptional regulator</fullName>
    </submittedName>
</protein>
<evidence type="ECO:0000259" key="5">
    <source>
        <dbReference type="PROSITE" id="PS50977"/>
    </source>
</evidence>
<dbReference type="OrthoDB" id="9179041at2"/>
<dbReference type="Gene3D" id="1.10.357.10">
    <property type="entry name" value="Tetracycline Repressor, domain 2"/>
    <property type="match status" value="1"/>
</dbReference>
<evidence type="ECO:0000256" key="2">
    <source>
        <dbReference type="ARBA" id="ARBA00023125"/>
    </source>
</evidence>
<dbReference type="InterPro" id="IPR050109">
    <property type="entry name" value="HTH-type_TetR-like_transc_reg"/>
</dbReference>
<keyword evidence="7" id="KW-1185">Reference proteome</keyword>
<dbReference type="Pfam" id="PF13305">
    <property type="entry name" value="TetR_C_33"/>
    <property type="match status" value="1"/>
</dbReference>
<evidence type="ECO:0000256" key="3">
    <source>
        <dbReference type="ARBA" id="ARBA00023163"/>
    </source>
</evidence>
<feature type="DNA-binding region" description="H-T-H motif" evidence="4">
    <location>
        <begin position="42"/>
        <end position="61"/>
    </location>
</feature>
<dbReference type="AlphaFoldDB" id="A0A326TRK9"/>
<dbReference type="Proteomes" id="UP000248806">
    <property type="component" value="Unassembled WGS sequence"/>
</dbReference>
<dbReference type="PANTHER" id="PTHR30055:SF220">
    <property type="entry name" value="TETR-FAMILY REGULATORY PROTEIN"/>
    <property type="match status" value="1"/>
</dbReference>
<keyword evidence="2 4" id="KW-0238">DNA-binding</keyword>
<proteinExistence type="predicted"/>
<dbReference type="PRINTS" id="PR00455">
    <property type="entry name" value="HTHTETR"/>
</dbReference>
<evidence type="ECO:0000313" key="6">
    <source>
        <dbReference type="EMBL" id="PZW18087.1"/>
    </source>
</evidence>
<feature type="domain" description="HTH tetR-type" evidence="5">
    <location>
        <begin position="19"/>
        <end position="79"/>
    </location>
</feature>
<dbReference type="InterPro" id="IPR001647">
    <property type="entry name" value="HTH_TetR"/>
</dbReference>
<dbReference type="SUPFAM" id="SSF48498">
    <property type="entry name" value="Tetracyclin repressor-like, C-terminal domain"/>
    <property type="match status" value="1"/>
</dbReference>
<evidence type="ECO:0000313" key="7">
    <source>
        <dbReference type="Proteomes" id="UP000248806"/>
    </source>
</evidence>